<keyword evidence="4" id="KW-1133">Transmembrane helix</keyword>
<keyword evidence="8" id="KW-1185">Reference proteome</keyword>
<organism evidence="7 8">
    <name type="scientific">Escallonia herrerae</name>
    <dbReference type="NCBI Taxonomy" id="1293975"/>
    <lineage>
        <taxon>Eukaryota</taxon>
        <taxon>Viridiplantae</taxon>
        <taxon>Streptophyta</taxon>
        <taxon>Embryophyta</taxon>
        <taxon>Tracheophyta</taxon>
        <taxon>Spermatophyta</taxon>
        <taxon>Magnoliopsida</taxon>
        <taxon>eudicotyledons</taxon>
        <taxon>Gunneridae</taxon>
        <taxon>Pentapetalae</taxon>
        <taxon>asterids</taxon>
        <taxon>campanulids</taxon>
        <taxon>Escalloniales</taxon>
        <taxon>Escalloniaceae</taxon>
        <taxon>Escallonia</taxon>
    </lineage>
</organism>
<keyword evidence="5" id="KW-0472">Membrane</keyword>
<dbReference type="GO" id="GO:0016020">
    <property type="term" value="C:membrane"/>
    <property type="evidence" value="ECO:0007669"/>
    <property type="project" value="UniProtKB-SubCell"/>
</dbReference>
<evidence type="ECO:0000256" key="5">
    <source>
        <dbReference type="ARBA" id="ARBA00023136"/>
    </source>
</evidence>
<dbReference type="Proteomes" id="UP001188597">
    <property type="component" value="Unassembled WGS sequence"/>
</dbReference>
<keyword evidence="3" id="KW-0812">Transmembrane</keyword>
<evidence type="ECO:0000313" key="8">
    <source>
        <dbReference type="Proteomes" id="UP001188597"/>
    </source>
</evidence>
<dbReference type="InterPro" id="IPR010635">
    <property type="entry name" value="Heparan_SO4-6-sulfoTrfase"/>
</dbReference>
<accession>A0AA88VUF6</accession>
<evidence type="ECO:0000313" key="7">
    <source>
        <dbReference type="EMBL" id="KAK3015656.1"/>
    </source>
</evidence>
<comment type="caution">
    <text evidence="7">The sequence shown here is derived from an EMBL/GenBank/DDBJ whole genome shotgun (WGS) entry which is preliminary data.</text>
</comment>
<evidence type="ECO:0000256" key="2">
    <source>
        <dbReference type="ARBA" id="ARBA00022679"/>
    </source>
</evidence>
<keyword evidence="6" id="KW-0325">Glycoprotein</keyword>
<dbReference type="AlphaFoldDB" id="A0AA88VUF6"/>
<dbReference type="EMBL" id="JAVXUP010001129">
    <property type="protein sequence ID" value="KAK3015656.1"/>
    <property type="molecule type" value="Genomic_DNA"/>
</dbReference>
<evidence type="ECO:0000256" key="3">
    <source>
        <dbReference type="ARBA" id="ARBA00022692"/>
    </source>
</evidence>
<dbReference type="GO" id="GO:0017095">
    <property type="term" value="F:heparan sulfate 6-sulfotransferase activity"/>
    <property type="evidence" value="ECO:0007669"/>
    <property type="project" value="TreeGrafter"/>
</dbReference>
<protein>
    <submittedName>
        <fullName evidence="7">Uncharacterized protein</fullName>
    </submittedName>
</protein>
<feature type="non-terminal residue" evidence="7">
    <location>
        <position position="1"/>
    </location>
</feature>
<sequence length="350" mass="39269">MMSDSDYRWRGLQKFKTLSGRSDMDHIHMVIWTQKRDARKDRSTTYSKSIDSYDTEDFVMPLHQYINDPIALDVIHNGATFQVAGLTNNSYIAESHDVRHCVLKYQNLGEYVLEVAKKRLDDMLYVGLTENHRESATMFANVVGAQVISQLVASSKSSLLATNIKSGLFTLSMRACNKQHCNHIIDCLSSSIPDSESDTYNHQNGSTLRNASDVPSGGIEATNKTWLSAPLPADQMTLEKLMEAYETCISSLRKSQAQRRTTSLKRISPVNFMGEARRRVPQVVLQEITKLNILDMELYKHAQDIFARQQSRMVQKLVGPCYGGDQRKIEDDGGVVAGGDASILPDLVRS</sequence>
<evidence type="ECO:0000256" key="4">
    <source>
        <dbReference type="ARBA" id="ARBA00022989"/>
    </source>
</evidence>
<dbReference type="PANTHER" id="PTHR12812:SF0">
    <property type="entry name" value="HEPARAN-SULFATE 6-O-SULFOTRANSFERASE"/>
    <property type="match status" value="1"/>
</dbReference>
<name>A0AA88VUF6_9ASTE</name>
<keyword evidence="2" id="KW-0808">Transferase</keyword>
<dbReference type="PANTHER" id="PTHR12812">
    <property type="entry name" value="HEPARAN SULFATE 6-O-SULFOTRANSFERASE 3"/>
    <property type="match status" value="1"/>
</dbReference>
<comment type="subcellular location">
    <subcellularLocation>
        <location evidence="1">Membrane</location>
        <topology evidence="1">Single-pass membrane protein</topology>
    </subcellularLocation>
</comment>
<evidence type="ECO:0000256" key="1">
    <source>
        <dbReference type="ARBA" id="ARBA00004167"/>
    </source>
</evidence>
<evidence type="ECO:0000256" key="6">
    <source>
        <dbReference type="ARBA" id="ARBA00023180"/>
    </source>
</evidence>
<reference evidence="7" key="1">
    <citation type="submission" date="2022-12" db="EMBL/GenBank/DDBJ databases">
        <title>Draft genome assemblies for two species of Escallonia (Escalloniales).</title>
        <authorList>
            <person name="Chanderbali A."/>
            <person name="Dervinis C."/>
            <person name="Anghel I."/>
            <person name="Soltis D."/>
            <person name="Soltis P."/>
            <person name="Zapata F."/>
        </authorList>
    </citation>
    <scope>NUCLEOTIDE SEQUENCE</scope>
    <source>
        <strain evidence="7">UCBG64.0493</strain>
        <tissue evidence="7">Leaf</tissue>
    </source>
</reference>
<gene>
    <name evidence="7" type="ORF">RJ639_006330</name>
</gene>
<proteinExistence type="predicted"/>